<gene>
    <name evidence="2" type="ORF">METZ01_LOCUS453910</name>
</gene>
<protein>
    <submittedName>
        <fullName evidence="2">Uncharacterized protein</fullName>
    </submittedName>
</protein>
<sequence>MKPRGFGASPVTDGDRSATVIRRAGASGLL</sequence>
<evidence type="ECO:0000313" key="2">
    <source>
        <dbReference type="EMBL" id="SVE01056.1"/>
    </source>
</evidence>
<evidence type="ECO:0000256" key="1">
    <source>
        <dbReference type="SAM" id="MobiDB-lite"/>
    </source>
</evidence>
<dbReference type="AlphaFoldDB" id="A0A382ZZI1"/>
<name>A0A382ZZI1_9ZZZZ</name>
<proteinExistence type="predicted"/>
<feature type="region of interest" description="Disordered" evidence="1">
    <location>
        <begin position="1"/>
        <end position="30"/>
    </location>
</feature>
<dbReference type="EMBL" id="UINC01188035">
    <property type="protein sequence ID" value="SVE01056.1"/>
    <property type="molecule type" value="Genomic_DNA"/>
</dbReference>
<organism evidence="2">
    <name type="scientific">marine metagenome</name>
    <dbReference type="NCBI Taxonomy" id="408172"/>
    <lineage>
        <taxon>unclassified sequences</taxon>
        <taxon>metagenomes</taxon>
        <taxon>ecological metagenomes</taxon>
    </lineage>
</organism>
<accession>A0A382ZZI1</accession>
<reference evidence="2" key="1">
    <citation type="submission" date="2018-05" db="EMBL/GenBank/DDBJ databases">
        <authorList>
            <person name="Lanie J.A."/>
            <person name="Ng W.-L."/>
            <person name="Kazmierczak K.M."/>
            <person name="Andrzejewski T.M."/>
            <person name="Davidsen T.M."/>
            <person name="Wayne K.J."/>
            <person name="Tettelin H."/>
            <person name="Glass J.I."/>
            <person name="Rusch D."/>
            <person name="Podicherti R."/>
            <person name="Tsui H.-C.T."/>
            <person name="Winkler M.E."/>
        </authorList>
    </citation>
    <scope>NUCLEOTIDE SEQUENCE</scope>
</reference>